<dbReference type="SUPFAM" id="SSF49452">
    <property type="entry name" value="Starch-binding domain-like"/>
    <property type="match status" value="1"/>
</dbReference>
<dbReference type="CDD" id="cd10320">
    <property type="entry name" value="RGL4_N"/>
    <property type="match status" value="1"/>
</dbReference>
<evidence type="ECO:0000313" key="14">
    <source>
        <dbReference type="EMBL" id="KAF2036101.1"/>
    </source>
</evidence>
<dbReference type="SUPFAM" id="SSF74650">
    <property type="entry name" value="Galactose mutarotase-like"/>
    <property type="match status" value="1"/>
</dbReference>
<dbReference type="PANTHER" id="PTHR32018">
    <property type="entry name" value="RHAMNOGALACTURONATE LYASE FAMILY PROTEIN"/>
    <property type="match status" value="1"/>
</dbReference>
<protein>
    <recommendedName>
        <fullName evidence="4">rhamnogalacturonan endolyase</fullName>
        <ecNumber evidence="4">4.2.2.23</ecNumber>
    </recommendedName>
</protein>
<feature type="domain" description="Rhamnogalacturonan lyase" evidence="13">
    <location>
        <begin position="358"/>
        <end position="434"/>
    </location>
</feature>
<dbReference type="GO" id="GO:0030246">
    <property type="term" value="F:carbohydrate binding"/>
    <property type="evidence" value="ECO:0007669"/>
    <property type="project" value="InterPro"/>
</dbReference>
<keyword evidence="8 14" id="KW-0456">Lyase</keyword>
<gene>
    <name evidence="14" type="ORF">EK21DRAFT_52261</name>
</gene>
<feature type="signal peptide" evidence="11">
    <location>
        <begin position="1"/>
        <end position="21"/>
    </location>
</feature>
<keyword evidence="10" id="KW-0624">Polysaccharide degradation</keyword>
<evidence type="ECO:0000259" key="12">
    <source>
        <dbReference type="Pfam" id="PF14683"/>
    </source>
</evidence>
<evidence type="ECO:0000256" key="11">
    <source>
        <dbReference type="SAM" id="SignalP"/>
    </source>
</evidence>
<evidence type="ECO:0000256" key="3">
    <source>
        <dbReference type="ARBA" id="ARBA00010418"/>
    </source>
</evidence>
<dbReference type="Gene3D" id="2.70.98.10">
    <property type="match status" value="1"/>
</dbReference>
<evidence type="ECO:0000256" key="9">
    <source>
        <dbReference type="ARBA" id="ARBA00023277"/>
    </source>
</evidence>
<dbReference type="PANTHER" id="PTHR32018:SF9">
    <property type="entry name" value="RHAMNOGALACTURONATE LYASE B"/>
    <property type="match status" value="1"/>
</dbReference>
<evidence type="ECO:0000313" key="15">
    <source>
        <dbReference type="Proteomes" id="UP000799777"/>
    </source>
</evidence>
<organism evidence="14 15">
    <name type="scientific">Setomelanomma holmii</name>
    <dbReference type="NCBI Taxonomy" id="210430"/>
    <lineage>
        <taxon>Eukaryota</taxon>
        <taxon>Fungi</taxon>
        <taxon>Dikarya</taxon>
        <taxon>Ascomycota</taxon>
        <taxon>Pezizomycotina</taxon>
        <taxon>Dothideomycetes</taxon>
        <taxon>Pleosporomycetidae</taxon>
        <taxon>Pleosporales</taxon>
        <taxon>Pleosporineae</taxon>
        <taxon>Phaeosphaeriaceae</taxon>
        <taxon>Setomelanomma</taxon>
    </lineage>
</organism>
<comment type="caution">
    <text evidence="14">The sequence shown here is derived from an EMBL/GenBank/DDBJ whole genome shotgun (WGS) entry which is preliminary data.</text>
</comment>
<keyword evidence="9" id="KW-0119">Carbohydrate metabolism</keyword>
<dbReference type="Gene3D" id="2.60.40.1120">
    <property type="entry name" value="Carboxypeptidase-like, regulatory domain"/>
    <property type="match status" value="1"/>
</dbReference>
<evidence type="ECO:0000259" key="13">
    <source>
        <dbReference type="Pfam" id="PF14686"/>
    </source>
</evidence>
<evidence type="ECO:0000256" key="10">
    <source>
        <dbReference type="ARBA" id="ARBA00023326"/>
    </source>
</evidence>
<feature type="domain" description="Rhamnogalacturonan lyase" evidence="12">
    <location>
        <begin position="447"/>
        <end position="662"/>
    </location>
</feature>
<evidence type="ECO:0000256" key="6">
    <source>
        <dbReference type="ARBA" id="ARBA00022729"/>
    </source>
</evidence>
<evidence type="ECO:0000256" key="7">
    <source>
        <dbReference type="ARBA" id="ARBA00023180"/>
    </source>
</evidence>
<dbReference type="EMBL" id="ML978155">
    <property type="protein sequence ID" value="KAF2036101.1"/>
    <property type="molecule type" value="Genomic_DNA"/>
</dbReference>
<dbReference type="Proteomes" id="UP000799777">
    <property type="component" value="Unassembled WGS sequence"/>
</dbReference>
<feature type="non-terminal residue" evidence="14">
    <location>
        <position position="1"/>
    </location>
</feature>
<dbReference type="InterPro" id="IPR029413">
    <property type="entry name" value="RG-lyase_II"/>
</dbReference>
<evidence type="ECO:0000256" key="8">
    <source>
        <dbReference type="ARBA" id="ARBA00023239"/>
    </source>
</evidence>
<dbReference type="CDD" id="cd10316">
    <property type="entry name" value="RGL4_M"/>
    <property type="match status" value="1"/>
</dbReference>
<reference evidence="14" key="1">
    <citation type="journal article" date="2020" name="Stud. Mycol.">
        <title>101 Dothideomycetes genomes: a test case for predicting lifestyles and emergence of pathogens.</title>
        <authorList>
            <person name="Haridas S."/>
            <person name="Albert R."/>
            <person name="Binder M."/>
            <person name="Bloem J."/>
            <person name="Labutti K."/>
            <person name="Salamov A."/>
            <person name="Andreopoulos B."/>
            <person name="Baker S."/>
            <person name="Barry K."/>
            <person name="Bills G."/>
            <person name="Bluhm B."/>
            <person name="Cannon C."/>
            <person name="Castanera R."/>
            <person name="Culley D."/>
            <person name="Daum C."/>
            <person name="Ezra D."/>
            <person name="Gonzalez J."/>
            <person name="Henrissat B."/>
            <person name="Kuo A."/>
            <person name="Liang C."/>
            <person name="Lipzen A."/>
            <person name="Lutzoni F."/>
            <person name="Magnuson J."/>
            <person name="Mondo S."/>
            <person name="Nolan M."/>
            <person name="Ohm R."/>
            <person name="Pangilinan J."/>
            <person name="Park H.-J."/>
            <person name="Ramirez L."/>
            <person name="Alfaro M."/>
            <person name="Sun H."/>
            <person name="Tritt A."/>
            <person name="Yoshinaga Y."/>
            <person name="Zwiers L.-H."/>
            <person name="Turgeon B."/>
            <person name="Goodwin S."/>
            <person name="Spatafora J."/>
            <person name="Crous P."/>
            <person name="Grigoriev I."/>
        </authorList>
    </citation>
    <scope>NUCLEOTIDE SEQUENCE</scope>
    <source>
        <strain evidence="14">CBS 110217</strain>
    </source>
</reference>
<evidence type="ECO:0000256" key="1">
    <source>
        <dbReference type="ARBA" id="ARBA00001324"/>
    </source>
</evidence>
<dbReference type="InterPro" id="IPR029411">
    <property type="entry name" value="RG-lyase_III"/>
</dbReference>
<evidence type="ECO:0000256" key="5">
    <source>
        <dbReference type="ARBA" id="ARBA00022525"/>
    </source>
</evidence>
<feature type="chain" id="PRO_5040245865" description="rhamnogalacturonan endolyase" evidence="11">
    <location>
        <begin position="22"/>
        <end position="665"/>
    </location>
</feature>
<dbReference type="EC" id="4.2.2.23" evidence="4"/>
<sequence length="665" mass="74134">TVKMRSSLVSSLFLLSSTAWAYLNATETNSSITLANERLVASVSKTRGYINILKLDGQNLLGNEDASGNTGVGPYLDCYCTPSGFWTPGRGKNVTYKLYQGKDSTGKQYGGISMGETYTPTGQRLEQYWFLKEGETGLHTFSRIVYHNETTPFLRNLQEFRTLFRPNHEPALFTHVVTNEKFSAPRPDTTGQIVVQDATWKLANPQDPYVQGVGDYFTKYTFQDTWRDHKAHGMYADGSGSGNGSTLGAWLVHNTIETYYNGPLHSDLVVDGIVYNYMVSNHHGDQTPNITNGFDRTFGPQYFHFNKGGSLEELREDAEQYGLRPGWNAELYDAISKYVPNLVPSSGRGSVEAKVDLPRGAKNAIAVLAESGRDFQDNVYDPKAYQYWADIDKSGKVTLPRVKAGTYRLTVYADGTFGDYTQDNIVVAASKATKVTAHWKAESAGTELWRIGTPDKSSGEYRHGYAPSPDHPLLTEQYRLYWAAYDFPTEYPSGVEYKVGRDDESTALNYVHWSVFGGYANNVRPQPVYDNINNWTILFDAEARQLQKKTMATFTVQLAGAKTAAGNTDVFNASEPYSNLPYTVSVNGHDLDSWIIPYDKSSSCAVRSAVLCYNLAHKFVFDSTLLTAGENTFVLSLPYNATDYESAVLPQSVYVQYDALRLEVK</sequence>
<evidence type="ECO:0000256" key="2">
    <source>
        <dbReference type="ARBA" id="ARBA00004613"/>
    </source>
</evidence>
<keyword evidence="5" id="KW-0964">Secreted</keyword>
<dbReference type="AlphaFoldDB" id="A0A9P4HIX5"/>
<comment type="similarity">
    <text evidence="3">Belongs to the polysaccharide lyase 4 family.</text>
</comment>
<dbReference type="Pfam" id="PF14683">
    <property type="entry name" value="CBM-like"/>
    <property type="match status" value="1"/>
</dbReference>
<dbReference type="GO" id="GO:0005576">
    <property type="term" value="C:extracellular region"/>
    <property type="evidence" value="ECO:0007669"/>
    <property type="project" value="UniProtKB-SubCell"/>
</dbReference>
<comment type="catalytic activity">
    <reaction evidence="1">
        <text>Endotype eliminative cleavage of L-alpha-rhamnopyranosyl-(1-&gt;4)-alpha-D-galactopyranosyluronic acid bonds of rhamnogalacturonan I domains in ramified hairy regions of pectin leaving L-rhamnopyranose at the reducing end and 4-deoxy-4,5-unsaturated D-galactopyranosyluronic acid at the non-reducing end.</text>
        <dbReference type="EC" id="4.2.2.23"/>
    </reaction>
</comment>
<dbReference type="Pfam" id="PF14686">
    <property type="entry name" value="fn3_3"/>
    <property type="match status" value="1"/>
</dbReference>
<dbReference type="InterPro" id="IPR011013">
    <property type="entry name" value="Gal_mutarotase_sf_dom"/>
</dbReference>
<keyword evidence="7" id="KW-0325">Glycoprotein</keyword>
<dbReference type="GO" id="GO:0102210">
    <property type="term" value="F:rhamnogalacturonan endolyase activity"/>
    <property type="evidence" value="ECO:0007669"/>
    <property type="project" value="UniProtKB-EC"/>
</dbReference>
<name>A0A9P4HIX5_9PLEO</name>
<dbReference type="InterPro" id="IPR013784">
    <property type="entry name" value="Carb-bd-like_fold"/>
</dbReference>
<dbReference type="SUPFAM" id="SSF49785">
    <property type="entry name" value="Galactose-binding domain-like"/>
    <property type="match status" value="1"/>
</dbReference>
<proteinExistence type="inferred from homology"/>
<keyword evidence="6 11" id="KW-0732">Signal</keyword>
<dbReference type="InterPro" id="IPR008979">
    <property type="entry name" value="Galactose-bd-like_sf"/>
</dbReference>
<accession>A0A9P4HIX5</accession>
<dbReference type="InterPro" id="IPR014718">
    <property type="entry name" value="GH-type_carb-bd"/>
</dbReference>
<dbReference type="OrthoDB" id="2130367at2759"/>
<keyword evidence="15" id="KW-1185">Reference proteome</keyword>
<comment type="subcellular location">
    <subcellularLocation>
        <location evidence="2">Secreted</location>
    </subcellularLocation>
</comment>
<evidence type="ECO:0000256" key="4">
    <source>
        <dbReference type="ARBA" id="ARBA00012437"/>
    </source>
</evidence>
<dbReference type="InterPro" id="IPR051850">
    <property type="entry name" value="Polysacch_Lyase_4"/>
</dbReference>
<dbReference type="GO" id="GO:0000272">
    <property type="term" value="P:polysaccharide catabolic process"/>
    <property type="evidence" value="ECO:0007669"/>
    <property type="project" value="UniProtKB-KW"/>
</dbReference>